<dbReference type="STRING" id="1122934.SAMN02745691_00049"/>
<sequence>MAGNNRRVTKYRKRRNINIGIIIFGITFIYIVINVFLYFSRDQVTIYEVVEGKTGSSTDNYFTGVILRDEVPLYASVSGYINYFQRNASHVSIGTGLYTVDESGQLAATIAEKAEEGNILTEESIGEIRDSINEFTLGFSASDFSTVYDLKYGMESLIFENYNTSLLTSVDMSQFQIVTSPQVGTFLNYTDGYEGLTSDTITASNFDETVYSKKAITSGDLTESGSSVGKIVTSDVWTLIIQLNDSQYEKYKDKTSLKVKFVDNDLTSFGDFSVMDKDGVHFGVLRFDKFGIHFFNDRFLDIKILDSETSGFKVPKTSVVEKDFYVIPVEFLATGGNNSEKGFYKQVFTDKMEASVVFVAPDIYYQSDKYCYVQTSAFKEGDIVVKNDSNSQFQVGETEPLKGVYNVNNGYTNFRQIVILGETSDYYIVAQNTSFGLRIYDNIILDVSGTKENQVIYQ</sequence>
<reference evidence="2 3" key="1">
    <citation type="submission" date="2016-11" db="EMBL/GenBank/DDBJ databases">
        <authorList>
            <person name="Jaros S."/>
            <person name="Januszkiewicz K."/>
            <person name="Wedrychowicz H."/>
        </authorList>
    </citation>
    <scope>NUCLEOTIDE SEQUENCE [LARGE SCALE GENOMIC DNA]</scope>
    <source>
        <strain evidence="2 3">DSM 15970</strain>
    </source>
</reference>
<dbReference type="RefSeq" id="WP_073992357.1">
    <property type="nucleotide sequence ID" value="NZ_FQYT01000002.1"/>
</dbReference>
<evidence type="ECO:0000313" key="2">
    <source>
        <dbReference type="EMBL" id="SHI30989.1"/>
    </source>
</evidence>
<dbReference type="EMBL" id="FQYT01000002">
    <property type="protein sequence ID" value="SHI30989.1"/>
    <property type="molecule type" value="Genomic_DNA"/>
</dbReference>
<keyword evidence="3" id="KW-1185">Reference proteome</keyword>
<keyword evidence="1" id="KW-1133">Transmembrane helix</keyword>
<keyword evidence="1" id="KW-0812">Transmembrane</keyword>
<organism evidence="2 3">
    <name type="scientific">Parasporobacterium paucivorans DSM 15970</name>
    <dbReference type="NCBI Taxonomy" id="1122934"/>
    <lineage>
        <taxon>Bacteria</taxon>
        <taxon>Bacillati</taxon>
        <taxon>Bacillota</taxon>
        <taxon>Clostridia</taxon>
        <taxon>Lachnospirales</taxon>
        <taxon>Lachnospiraceae</taxon>
        <taxon>Parasporobacterium</taxon>
    </lineage>
</organism>
<evidence type="ECO:0000256" key="1">
    <source>
        <dbReference type="SAM" id="Phobius"/>
    </source>
</evidence>
<gene>
    <name evidence="2" type="ORF">SAMN02745691_00049</name>
</gene>
<evidence type="ECO:0008006" key="4">
    <source>
        <dbReference type="Google" id="ProtNLM"/>
    </source>
</evidence>
<protein>
    <recommendedName>
        <fullName evidence="4">HlyD family secretion protein</fullName>
    </recommendedName>
</protein>
<dbReference type="OrthoDB" id="1834786at2"/>
<evidence type="ECO:0000313" key="3">
    <source>
        <dbReference type="Proteomes" id="UP000184342"/>
    </source>
</evidence>
<accession>A0A1M6A3S6</accession>
<proteinExistence type="predicted"/>
<name>A0A1M6A3S6_9FIRM</name>
<dbReference type="Proteomes" id="UP000184342">
    <property type="component" value="Unassembled WGS sequence"/>
</dbReference>
<feature type="transmembrane region" description="Helical" evidence="1">
    <location>
        <begin position="21"/>
        <end position="39"/>
    </location>
</feature>
<keyword evidence="1" id="KW-0472">Membrane</keyword>
<dbReference type="AlphaFoldDB" id="A0A1M6A3S6"/>